<evidence type="ECO:0000256" key="1">
    <source>
        <dbReference type="ARBA" id="ARBA00001946"/>
    </source>
</evidence>
<proteinExistence type="predicted"/>
<dbReference type="AlphaFoldDB" id="A0A0M7A4X6"/>
<evidence type="ECO:0000313" key="7">
    <source>
        <dbReference type="Proteomes" id="UP000053235"/>
    </source>
</evidence>
<sequence length="265" mass="29948">MKRITLGALDYGLAFGVDRALRDLAEQGRISALGALVATELWPREFRPLIETVKASSSRTLFGITLAFTGDRVSPVSSRMHQTYGDRMFSRSKMNRLALLRLLPDELLLEETLAQLGRYTVLMKRQPDFVAVRDGMLARSSVARTVFKAIGHAGFDTPPLIISPVRSGLKTLRLQRLAKPYDLKFLPKADPLPEVSDREELHRLLHNHFDGMADMSFVAAIPGKADDRLRREEPKAKIAIRECQYDVLASDRFFHTLEKKDVFLN</sequence>
<dbReference type="GO" id="GO:0005975">
    <property type="term" value="P:carbohydrate metabolic process"/>
    <property type="evidence" value="ECO:0007669"/>
    <property type="project" value="InterPro"/>
</dbReference>
<dbReference type="STRING" id="388408.LAX5112_02291"/>
<evidence type="ECO:0000256" key="4">
    <source>
        <dbReference type="ARBA" id="ARBA00022842"/>
    </source>
</evidence>
<keyword evidence="4" id="KW-0460">Magnesium</keyword>
<protein>
    <recommendedName>
        <fullName evidence="8">YdjC-like protein</fullName>
    </recommendedName>
</protein>
<keyword evidence="2" id="KW-0479">Metal-binding</keyword>
<evidence type="ECO:0000256" key="5">
    <source>
        <dbReference type="ARBA" id="ARBA00023277"/>
    </source>
</evidence>
<dbReference type="EMBL" id="CXWD01000008">
    <property type="protein sequence ID" value="CTQ69939.1"/>
    <property type="molecule type" value="Genomic_DNA"/>
</dbReference>
<keyword evidence="5" id="KW-0119">Carbohydrate metabolism</keyword>
<comment type="cofactor">
    <cofactor evidence="1">
        <name>Mg(2+)</name>
        <dbReference type="ChEBI" id="CHEBI:18420"/>
    </cofactor>
</comment>
<dbReference type="InterPro" id="IPR006879">
    <property type="entry name" value="YdjC-like"/>
</dbReference>
<dbReference type="InterPro" id="IPR011330">
    <property type="entry name" value="Glyco_hydro/deAcase_b/a-brl"/>
</dbReference>
<evidence type="ECO:0000256" key="2">
    <source>
        <dbReference type="ARBA" id="ARBA00022723"/>
    </source>
</evidence>
<keyword evidence="3" id="KW-0378">Hydrolase</keyword>
<gene>
    <name evidence="6" type="ORF">LAX5112_02291</name>
</gene>
<dbReference type="SUPFAM" id="SSF88713">
    <property type="entry name" value="Glycoside hydrolase/deacetylase"/>
    <property type="match status" value="1"/>
</dbReference>
<evidence type="ECO:0008006" key="8">
    <source>
        <dbReference type="Google" id="ProtNLM"/>
    </source>
</evidence>
<organism evidence="6 7">
    <name type="scientific">Roseibium alexandrii</name>
    <dbReference type="NCBI Taxonomy" id="388408"/>
    <lineage>
        <taxon>Bacteria</taxon>
        <taxon>Pseudomonadati</taxon>
        <taxon>Pseudomonadota</taxon>
        <taxon>Alphaproteobacteria</taxon>
        <taxon>Hyphomicrobiales</taxon>
        <taxon>Stappiaceae</taxon>
        <taxon>Roseibium</taxon>
    </lineage>
</organism>
<name>A0A0M7A4X6_9HYPH</name>
<dbReference type="Pfam" id="PF04794">
    <property type="entry name" value="YdjC"/>
    <property type="match status" value="1"/>
</dbReference>
<evidence type="ECO:0000256" key="3">
    <source>
        <dbReference type="ARBA" id="ARBA00022801"/>
    </source>
</evidence>
<evidence type="ECO:0000313" key="6">
    <source>
        <dbReference type="EMBL" id="CTQ69939.1"/>
    </source>
</evidence>
<reference evidence="7" key="1">
    <citation type="submission" date="2015-07" db="EMBL/GenBank/DDBJ databases">
        <authorList>
            <person name="Rodrigo-Torres Lidia"/>
            <person name="Arahal R.David."/>
        </authorList>
    </citation>
    <scope>NUCLEOTIDE SEQUENCE [LARGE SCALE GENOMIC DNA]</scope>
    <source>
        <strain evidence="7">CECT 5112</strain>
    </source>
</reference>
<keyword evidence="7" id="KW-1185">Reference proteome</keyword>
<dbReference type="GO" id="GO:0046872">
    <property type="term" value="F:metal ion binding"/>
    <property type="evidence" value="ECO:0007669"/>
    <property type="project" value="UniProtKB-KW"/>
</dbReference>
<dbReference type="RefSeq" id="WP_008194092.1">
    <property type="nucleotide sequence ID" value="NZ_CXWD01000008.1"/>
</dbReference>
<accession>A0A0M7A4X6</accession>
<dbReference type="Gene3D" id="3.20.20.370">
    <property type="entry name" value="Glycoside hydrolase/deacetylase"/>
    <property type="match status" value="1"/>
</dbReference>
<dbReference type="Proteomes" id="UP000053235">
    <property type="component" value="Unassembled WGS sequence"/>
</dbReference>
<dbReference type="GO" id="GO:0016787">
    <property type="term" value="F:hydrolase activity"/>
    <property type="evidence" value="ECO:0007669"/>
    <property type="project" value="UniProtKB-KW"/>
</dbReference>